<accession>G8YRI0</accession>
<dbReference type="HOGENOM" id="CLU_040416_0_2_1"/>
<dbReference type="InterPro" id="IPR029001">
    <property type="entry name" value="ITPase-like_fam"/>
</dbReference>
<name>G8YRI0_PICSO</name>
<sequence length="213" mass="23946">MVSNSLVHRKLKDFRFILASSSPRRLEILKINLHINDVKVLPSEFDEDLDKSKYSPEQYVSETAGLKGDDVLKKTIPTADQSFILLSSDTVIVCDGNIFEKPTTKERQWEMFRTYRRHLDVKVISAVRAIKYDKTTQKVSSSSQLASTKLHFRANVTDDLLQDYIDSEEGLLAAGGFKFQESGCLLFGGIEGDYFNIVGLPVAATYQALSEVL</sequence>
<evidence type="ECO:0000313" key="3">
    <source>
        <dbReference type="EMBL" id="CCE78167.1"/>
    </source>
</evidence>
<dbReference type="OrthoDB" id="10267058at2759"/>
<dbReference type="InParanoid" id="G8YRI0"/>
<evidence type="ECO:0000313" key="4">
    <source>
        <dbReference type="Proteomes" id="UP000005222"/>
    </source>
</evidence>
<dbReference type="EMBL" id="FO082057">
    <property type="protein sequence ID" value="CCE78167.1"/>
    <property type="molecule type" value="Genomic_DNA"/>
</dbReference>
<organism evidence="3 4">
    <name type="scientific">Pichia sorbitophila (strain ATCC MYA-4447 / BCRC 22081 / CBS 7064 / NBRC 10061 / NRRL Y-12695)</name>
    <name type="common">Hybrid yeast</name>
    <dbReference type="NCBI Taxonomy" id="559304"/>
    <lineage>
        <taxon>Eukaryota</taxon>
        <taxon>Fungi</taxon>
        <taxon>Dikarya</taxon>
        <taxon>Ascomycota</taxon>
        <taxon>Saccharomycotina</taxon>
        <taxon>Pichiomycetes</taxon>
        <taxon>Debaryomycetaceae</taxon>
        <taxon>Millerozyma</taxon>
    </lineage>
</organism>
<dbReference type="Pfam" id="PF02545">
    <property type="entry name" value="Maf"/>
    <property type="match status" value="1"/>
</dbReference>
<dbReference type="eggNOG" id="KOG1509">
    <property type="taxonomic scope" value="Eukaryota"/>
</dbReference>
<dbReference type="GO" id="GO:0047429">
    <property type="term" value="F:nucleoside triphosphate diphosphatase activity"/>
    <property type="evidence" value="ECO:0007669"/>
    <property type="project" value="InterPro"/>
</dbReference>
<dbReference type="STRING" id="559304.G8YRI0"/>
<dbReference type="Proteomes" id="UP000005222">
    <property type="component" value="Chromosome C"/>
</dbReference>
<dbReference type="FunCoup" id="G8YRI0">
    <property type="interactions" value="188"/>
</dbReference>
<dbReference type="CDD" id="cd00555">
    <property type="entry name" value="Maf"/>
    <property type="match status" value="1"/>
</dbReference>
<keyword evidence="4" id="KW-1185">Reference proteome</keyword>
<dbReference type="AlphaFoldDB" id="G8YRI0"/>
<dbReference type="PIRSF" id="PIRSF006305">
    <property type="entry name" value="Maf"/>
    <property type="match status" value="1"/>
</dbReference>
<keyword evidence="2" id="KW-0378">Hydrolase</keyword>
<dbReference type="PANTHER" id="PTHR43213:SF5">
    <property type="entry name" value="BIFUNCTIONAL DTTP_UTP PYROPHOSPHATASE_METHYLTRANSFERASE PROTEIN-RELATED"/>
    <property type="match status" value="1"/>
</dbReference>
<reference evidence="3 4" key="1">
    <citation type="journal article" date="2012" name="G3 (Bethesda)">
        <title>Pichia sorbitophila, an interspecies yeast hybrid reveals early steps of genome resolution following polyploidization.</title>
        <authorList>
            <person name="Leh Louis V."/>
            <person name="Despons L."/>
            <person name="Friedrich A."/>
            <person name="Martin T."/>
            <person name="Durrens P."/>
            <person name="Casaregola S."/>
            <person name="Neuveglise C."/>
            <person name="Fairhead C."/>
            <person name="Marck C."/>
            <person name="Cruz J.A."/>
            <person name="Straub M.L."/>
            <person name="Kugler V."/>
            <person name="Sacerdot C."/>
            <person name="Uzunov Z."/>
            <person name="Thierry A."/>
            <person name="Weiss S."/>
            <person name="Bleykasten C."/>
            <person name="De Montigny J."/>
            <person name="Jacques N."/>
            <person name="Jung P."/>
            <person name="Lemaire M."/>
            <person name="Mallet S."/>
            <person name="Morel G."/>
            <person name="Richard G.F."/>
            <person name="Sarkar A."/>
            <person name="Savel G."/>
            <person name="Schacherer J."/>
            <person name="Seret M.L."/>
            <person name="Talla E."/>
            <person name="Samson G."/>
            <person name="Jubin C."/>
            <person name="Poulain J."/>
            <person name="Vacherie B."/>
            <person name="Barbe V."/>
            <person name="Pelletier E."/>
            <person name="Sherman D.J."/>
            <person name="Westhof E."/>
            <person name="Weissenbach J."/>
            <person name="Baret P.V."/>
            <person name="Wincker P."/>
            <person name="Gaillardin C."/>
            <person name="Dujon B."/>
            <person name="Souciet J.L."/>
        </authorList>
    </citation>
    <scope>NUCLEOTIDE SEQUENCE [LARGE SCALE GENOMIC DNA]</scope>
    <source>
        <strain evidence="4">ATCC MYA-4447 / BCRC 22081 / CBS 7064 / NBRC 10061 / NRRL Y-12695</strain>
    </source>
</reference>
<dbReference type="NCBIfam" id="TIGR00172">
    <property type="entry name" value="maf"/>
    <property type="match status" value="1"/>
</dbReference>
<dbReference type="SUPFAM" id="SSF52972">
    <property type="entry name" value="ITPase-like"/>
    <property type="match status" value="1"/>
</dbReference>
<dbReference type="OMA" id="CELFHER"/>
<dbReference type="InterPro" id="IPR003697">
    <property type="entry name" value="Maf-like"/>
</dbReference>
<dbReference type="PANTHER" id="PTHR43213">
    <property type="entry name" value="BIFUNCTIONAL DTTP/UTP PYROPHOSPHATASE/METHYLTRANSFERASE PROTEIN-RELATED"/>
    <property type="match status" value="1"/>
</dbReference>
<dbReference type="HAMAP" id="MF_00528">
    <property type="entry name" value="Maf"/>
    <property type="match status" value="1"/>
</dbReference>
<comment type="cofactor">
    <cofactor evidence="1">
        <name>a divalent metal cation</name>
        <dbReference type="ChEBI" id="CHEBI:60240"/>
    </cofactor>
</comment>
<evidence type="ECO:0000256" key="2">
    <source>
        <dbReference type="ARBA" id="ARBA00022801"/>
    </source>
</evidence>
<proteinExistence type="inferred from homology"/>
<evidence type="ECO:0000256" key="1">
    <source>
        <dbReference type="ARBA" id="ARBA00001968"/>
    </source>
</evidence>
<dbReference type="Gene3D" id="3.90.950.10">
    <property type="match status" value="1"/>
</dbReference>
<gene>
    <name evidence="3" type="primary">Piso0_000783</name>
    <name evidence="3" type="ORF">GNLVRS01_PISO0C03940g</name>
</gene>
<protein>
    <submittedName>
        <fullName evidence="3">Piso0_000783 protein</fullName>
    </submittedName>
</protein>